<protein>
    <submittedName>
        <fullName evidence="1">Uncharacterized protein</fullName>
    </submittedName>
</protein>
<dbReference type="Proteomes" id="UP000078227">
    <property type="component" value="Chromosome"/>
</dbReference>
<evidence type="ECO:0000313" key="1">
    <source>
        <dbReference type="EMBL" id="ANI83742.1"/>
    </source>
</evidence>
<accession>A0ABN4Q645</accession>
<sequence>MFLSNAALFSAHFHIAGRKIFSYRHEFCISLCEIEMMDIVVTEQFDLSLERASFLKKRAQLFLAVARTSALSDNAGDEFDDALSDDHAAAISGMGLGEEVSLVLESLHNIELAIAKLEAIDNGDLTAADITVCWQDAIALLDEAEEVLEECCGIDPVHYASEEIEWEESNLFKEDEVLFADDEGGEE</sequence>
<keyword evidence="2" id="KW-1185">Reference proteome</keyword>
<dbReference type="EMBL" id="CP014007">
    <property type="protein sequence ID" value="ANI83742.1"/>
    <property type="molecule type" value="Genomic_DNA"/>
</dbReference>
<proteinExistence type="predicted"/>
<gene>
    <name evidence="1" type="ORF">AWR26_16820</name>
</gene>
<name>A0ABN4Q645_9ENTR</name>
<evidence type="ECO:0000313" key="2">
    <source>
        <dbReference type="Proteomes" id="UP000078227"/>
    </source>
</evidence>
<reference evidence="1 2" key="1">
    <citation type="submission" date="2021-03" db="EMBL/GenBank/DDBJ databases">
        <authorList>
            <person name="Li Y."/>
            <person name="Li S."/>
            <person name="Chen M."/>
            <person name="Peng G."/>
            <person name="Tan Z."/>
            <person name="An Q."/>
        </authorList>
    </citation>
    <scope>NUCLEOTIDE SEQUENCE [LARGE SCALE GENOMIC DNA]</scope>
    <source>
        <strain evidence="1 2">Ola 51</strain>
    </source>
</reference>
<organism evidence="1 2">
    <name type="scientific">Kosakonia oryzae</name>
    <dbReference type="NCBI Taxonomy" id="497725"/>
    <lineage>
        <taxon>Bacteria</taxon>
        <taxon>Pseudomonadati</taxon>
        <taxon>Pseudomonadota</taxon>
        <taxon>Gammaproteobacteria</taxon>
        <taxon>Enterobacterales</taxon>
        <taxon>Enterobacteriaceae</taxon>
        <taxon>Kosakonia</taxon>
    </lineage>
</organism>